<keyword evidence="2" id="KW-0472">Membrane</keyword>
<dbReference type="EMBL" id="JACKXD010000003">
    <property type="protein sequence ID" value="MBB6646639.1"/>
    <property type="molecule type" value="Genomic_DNA"/>
</dbReference>
<dbReference type="InterPro" id="IPR013783">
    <property type="entry name" value="Ig-like_fold"/>
</dbReference>
<accession>A0A7J9SKK2</accession>
<dbReference type="AlphaFoldDB" id="A0A7J9SKK2"/>
<proteinExistence type="predicted"/>
<keyword evidence="2" id="KW-1133">Transmembrane helix</keyword>
<sequence>MVSHRRTAILAVALVAAASLVLTTGAAIVDGPADTFAEDRLVVQPAEGSNGEYAYLNDDGEIVIDISASNPNLGRDFEGVTPDTLASAEDVFTITYTADESARVWIDHGSENVTFVADSDAIEGKVNNVTLGPNETVTVGLRIDTRGEVAGTQLGADEFSIRAELAEDVSGSSDTDEDDTLSTSVMSPAANQREFTATDTRPGENVTFDASGMEMDGENVTMDQLKLVGVPGGDLQLDATGSPDAFDGAGALDAATRPRSLAYLSLQHSFDSEAVDGMTLRFSADPAYLDRAGIAAENVVLYRRTDAGGWERLPTEPLDEDAVREPGLPDDRVHFRAHTDDFSTFAVAEEVPRLDVTDTATDASTVAPGGSVTVRTTVTNGGGVTGDRTIALTADGATIATRRVTLDPNASTTVELTGQVETSGEVVLAVDGAEVGTLLVEQPDNGTEPTDEISGSATGSEGATSGDPVLEPGGVGIGDLAGLAVLLAIVIATVSLVRRMPR</sequence>
<evidence type="ECO:0000259" key="3">
    <source>
        <dbReference type="Pfam" id="PF07705"/>
    </source>
</evidence>
<organism evidence="4 5">
    <name type="scientific">Halobellus ruber</name>
    <dbReference type="NCBI Taxonomy" id="2761102"/>
    <lineage>
        <taxon>Archaea</taxon>
        <taxon>Methanobacteriati</taxon>
        <taxon>Methanobacteriota</taxon>
        <taxon>Stenosarchaea group</taxon>
        <taxon>Halobacteria</taxon>
        <taxon>Halobacteriales</taxon>
        <taxon>Haloferacaceae</taxon>
        <taxon>Halobellus</taxon>
    </lineage>
</organism>
<feature type="transmembrane region" description="Helical" evidence="2">
    <location>
        <begin position="480"/>
        <end position="497"/>
    </location>
</feature>
<dbReference type="InterPro" id="IPR011635">
    <property type="entry name" value="CARDB"/>
</dbReference>
<feature type="region of interest" description="Disordered" evidence="1">
    <location>
        <begin position="167"/>
        <end position="192"/>
    </location>
</feature>
<feature type="domain" description="CARDB" evidence="3">
    <location>
        <begin position="352"/>
        <end position="430"/>
    </location>
</feature>
<keyword evidence="2" id="KW-0812">Transmembrane</keyword>
<comment type="caution">
    <text evidence="4">The sequence shown here is derived from an EMBL/GenBank/DDBJ whole genome shotgun (WGS) entry which is preliminary data.</text>
</comment>
<dbReference type="Proteomes" id="UP000546257">
    <property type="component" value="Unassembled WGS sequence"/>
</dbReference>
<dbReference type="Gene3D" id="2.60.40.10">
    <property type="entry name" value="Immunoglobulins"/>
    <property type="match status" value="1"/>
</dbReference>
<keyword evidence="5" id="KW-1185">Reference proteome</keyword>
<dbReference type="Pfam" id="PF06510">
    <property type="entry name" value="DUF1102"/>
    <property type="match status" value="1"/>
</dbReference>
<feature type="region of interest" description="Disordered" evidence="1">
    <location>
        <begin position="441"/>
        <end position="470"/>
    </location>
</feature>
<dbReference type="InterPro" id="IPR026453">
    <property type="entry name" value="PGF_pre_PGF"/>
</dbReference>
<dbReference type="InterPro" id="IPR009482">
    <property type="entry name" value="DUF1102"/>
</dbReference>
<evidence type="ECO:0000313" key="5">
    <source>
        <dbReference type="Proteomes" id="UP000546257"/>
    </source>
</evidence>
<name>A0A7J9SKK2_9EURY</name>
<evidence type="ECO:0000256" key="2">
    <source>
        <dbReference type="SAM" id="Phobius"/>
    </source>
</evidence>
<protein>
    <submittedName>
        <fullName evidence="4">DUF1102 domain-containing protein</fullName>
    </submittedName>
</protein>
<reference evidence="4 5" key="1">
    <citation type="submission" date="2020-08" db="EMBL/GenBank/DDBJ databases">
        <authorList>
            <person name="Seo M.-J."/>
        </authorList>
    </citation>
    <scope>NUCLEOTIDE SEQUENCE [LARGE SCALE GENOMIC DNA]</scope>
    <source>
        <strain evidence="4 5">MBLA0160</strain>
    </source>
</reference>
<evidence type="ECO:0000256" key="1">
    <source>
        <dbReference type="SAM" id="MobiDB-lite"/>
    </source>
</evidence>
<evidence type="ECO:0000313" key="4">
    <source>
        <dbReference type="EMBL" id="MBB6646639.1"/>
    </source>
</evidence>
<gene>
    <name evidence="4" type="ORF">H5V44_10135</name>
</gene>
<dbReference type="RefSeq" id="WP_185192999.1">
    <property type="nucleotide sequence ID" value="NZ_JACKXD010000003.1"/>
</dbReference>
<dbReference type="Pfam" id="PF07705">
    <property type="entry name" value="CARDB"/>
    <property type="match status" value="1"/>
</dbReference>
<dbReference type="NCBIfam" id="TIGR04213">
    <property type="entry name" value="PGF_pre_PGF"/>
    <property type="match status" value="1"/>
</dbReference>
<feature type="compositionally biased region" description="Low complexity" evidence="1">
    <location>
        <begin position="454"/>
        <end position="466"/>
    </location>
</feature>